<proteinExistence type="predicted"/>
<dbReference type="Proteomes" id="UP001579974">
    <property type="component" value="Unassembled WGS sequence"/>
</dbReference>
<protein>
    <submittedName>
        <fullName evidence="2">Uncharacterized protein</fullName>
    </submittedName>
</protein>
<comment type="caution">
    <text evidence="2">The sequence shown here is derived from an EMBL/GenBank/DDBJ whole genome shotgun (WGS) entry which is preliminary data.</text>
</comment>
<dbReference type="EMBL" id="JBDXSU010000016">
    <property type="protein sequence ID" value="MFB5192088.1"/>
    <property type="molecule type" value="Genomic_DNA"/>
</dbReference>
<keyword evidence="1" id="KW-0472">Membrane</keyword>
<name>A0ABV5AII9_9BACL</name>
<keyword evidence="1" id="KW-1133">Transmembrane helix</keyword>
<evidence type="ECO:0000256" key="1">
    <source>
        <dbReference type="SAM" id="Phobius"/>
    </source>
</evidence>
<keyword evidence="3" id="KW-1185">Reference proteome</keyword>
<evidence type="ECO:0000313" key="3">
    <source>
        <dbReference type="Proteomes" id="UP001579974"/>
    </source>
</evidence>
<feature type="transmembrane region" description="Helical" evidence="1">
    <location>
        <begin position="6"/>
        <end position="31"/>
    </location>
</feature>
<dbReference type="RefSeq" id="WP_275476099.1">
    <property type="nucleotide sequence ID" value="NZ_CP162940.1"/>
</dbReference>
<gene>
    <name evidence="2" type="ORF">KKP3000_000881</name>
</gene>
<accession>A0ABV5AII9</accession>
<evidence type="ECO:0000313" key="2">
    <source>
        <dbReference type="EMBL" id="MFB5192088.1"/>
    </source>
</evidence>
<organism evidence="2 3">
    <name type="scientific">Alicyclobacillus fastidiosus</name>
    <dbReference type="NCBI Taxonomy" id="392011"/>
    <lineage>
        <taxon>Bacteria</taxon>
        <taxon>Bacillati</taxon>
        <taxon>Bacillota</taxon>
        <taxon>Bacilli</taxon>
        <taxon>Bacillales</taxon>
        <taxon>Alicyclobacillaceae</taxon>
        <taxon>Alicyclobacillus</taxon>
    </lineage>
</organism>
<keyword evidence="1" id="KW-0812">Transmembrane</keyword>
<reference evidence="2 3" key="1">
    <citation type="journal article" date="2024" name="Int. J. Mol. Sci.">
        <title>Exploration of Alicyclobacillus spp. Genome in Search of Antibiotic Resistance.</title>
        <authorList>
            <person name="Bucka-Kolendo J."/>
            <person name="Kiousi D.E."/>
            <person name="Dekowska A."/>
            <person name="Mikolajczuk-Szczyrba A."/>
            <person name="Karadedos D.M."/>
            <person name="Michael P."/>
            <person name="Galanis A."/>
            <person name="Sokolowska B."/>
        </authorList>
    </citation>
    <scope>NUCLEOTIDE SEQUENCE [LARGE SCALE GENOMIC DNA]</scope>
    <source>
        <strain evidence="2 3">KKP 3000</strain>
    </source>
</reference>
<sequence length="130" mass="14001">MQARNLLYTLPIVAVRCAAICMTAVFAVVILSLMRTSVAYADVPAASDFGQGATVATDRSRATQAALFVTEGAKGQCEVVEQPIVDDAVAAFAGEHPAWHLNVGLTWYFMEPVYEKNTSTANDFDGRQQV</sequence>